<name>A0A347VQM0_9HELI</name>
<dbReference type="Proteomes" id="UP000029714">
    <property type="component" value="Unassembled WGS sequence"/>
</dbReference>
<reference evidence="2 5" key="4">
    <citation type="submission" date="2019-12" db="EMBL/GenBank/DDBJ databases">
        <title>Multi-Generational Helicobacter saguini Isolates.</title>
        <authorList>
            <person name="Mannion A."/>
            <person name="Shen Z."/>
            <person name="Fox J.G."/>
        </authorList>
    </citation>
    <scope>NUCLEOTIDE SEQUENCE [LARGE SCALE GENOMIC DNA]</scope>
    <source>
        <strain evidence="2">16-048</strain>
        <strain evidence="5">16-048 (F4)</strain>
    </source>
</reference>
<evidence type="ECO:0000313" key="2">
    <source>
        <dbReference type="EMBL" id="MWV70099.1"/>
    </source>
</evidence>
<keyword evidence="1" id="KW-0812">Transmembrane</keyword>
<dbReference type="OrthoDB" id="9766909at2"/>
<dbReference type="EMBL" id="JRMP02000012">
    <property type="protein sequence ID" value="TLD93771.1"/>
    <property type="molecule type" value="Genomic_DNA"/>
</dbReference>
<dbReference type="PROSITE" id="PS00018">
    <property type="entry name" value="EF_HAND_1"/>
    <property type="match status" value="1"/>
</dbReference>
<reference evidence="3" key="3">
    <citation type="submission" date="2018-04" db="EMBL/GenBank/DDBJ databases">
        <authorList>
            <person name="Sheh A."/>
            <person name="Shen Z."/>
            <person name="Mannion A.J."/>
            <person name="Fox J.G."/>
        </authorList>
    </citation>
    <scope>NUCLEOTIDE SEQUENCE</scope>
    <source>
        <strain evidence="3">MIT 97-6194</strain>
    </source>
</reference>
<dbReference type="RefSeq" id="WP_034569990.1">
    <property type="nucleotide sequence ID" value="NZ_JRMP02000012.1"/>
</dbReference>
<keyword evidence="1" id="KW-1133">Transmembrane helix</keyword>
<organism evidence="3 4">
    <name type="scientific">Helicobacter saguini</name>
    <dbReference type="NCBI Taxonomy" id="1548018"/>
    <lineage>
        <taxon>Bacteria</taxon>
        <taxon>Pseudomonadati</taxon>
        <taxon>Campylobacterota</taxon>
        <taxon>Epsilonproteobacteria</taxon>
        <taxon>Campylobacterales</taxon>
        <taxon>Helicobacteraceae</taxon>
        <taxon>Helicobacter</taxon>
    </lineage>
</organism>
<feature type="transmembrane region" description="Helical" evidence="1">
    <location>
        <begin position="44"/>
        <end position="63"/>
    </location>
</feature>
<accession>A0A347VQM0</accession>
<dbReference type="Proteomes" id="UP000477070">
    <property type="component" value="Unassembled WGS sequence"/>
</dbReference>
<feature type="transmembrane region" description="Helical" evidence="1">
    <location>
        <begin position="75"/>
        <end position="92"/>
    </location>
</feature>
<keyword evidence="1" id="KW-0472">Membrane</keyword>
<dbReference type="EMBL" id="QBIU01000002">
    <property type="protein sequence ID" value="MWV70099.1"/>
    <property type="molecule type" value="Genomic_DNA"/>
</dbReference>
<evidence type="ECO:0000313" key="3">
    <source>
        <dbReference type="EMBL" id="TLD93771.1"/>
    </source>
</evidence>
<evidence type="ECO:0000313" key="5">
    <source>
        <dbReference type="Proteomes" id="UP000477070"/>
    </source>
</evidence>
<feature type="transmembrane region" description="Helical" evidence="1">
    <location>
        <begin position="176"/>
        <end position="193"/>
    </location>
</feature>
<evidence type="ECO:0000256" key="1">
    <source>
        <dbReference type="SAM" id="Phobius"/>
    </source>
</evidence>
<feature type="transmembrane region" description="Helical" evidence="1">
    <location>
        <begin position="146"/>
        <end position="164"/>
    </location>
</feature>
<dbReference type="InterPro" id="IPR018247">
    <property type="entry name" value="EF_Hand_1_Ca_BS"/>
</dbReference>
<keyword evidence="4" id="KW-1185">Reference proteome</keyword>
<dbReference type="STRING" id="1548018.LS64_02115"/>
<reference evidence="3 4" key="2">
    <citation type="journal article" date="2016" name="Infect. Immun.">
        <title>Helicobacter saguini, a Novel Helicobacter Isolated from Cotton-Top Tamarins with Ulcerative Colitis, Has Proinflammatory Properties and Induces Typhlocolitis and Dysplasia in Gnotobiotic IL-10-/- Mice.</title>
        <authorList>
            <person name="Shen Z."/>
            <person name="Mannion A."/>
            <person name="Whary M.T."/>
            <person name="Muthupalani S."/>
            <person name="Sheh A."/>
            <person name="Feng Y."/>
            <person name="Gong G."/>
            <person name="Vandamme P."/>
            <person name="Holcombe H.R."/>
            <person name="Paster B.J."/>
            <person name="Fox J.G."/>
        </authorList>
    </citation>
    <scope>NUCLEOTIDE SEQUENCE [LARGE SCALE GENOMIC DNA]</scope>
    <source>
        <strain evidence="3 4">MIT 97-6194</strain>
    </source>
</reference>
<sequence>MDTNSQQLFSTCHFDKDKNRDIALEEYKFACKILEQEQKIFDNMVKYIIIFGTLFNSILMGFLDKIFDFFTFEREVTSLVISFLIFILFLFITKDFAHKQKEIVFAKRKIVTLRGMLGINYGNQQLLFRRNEVDGAYRPFDIKLSFSYLFLPIPVLCFISIFLVNAHNGETTESSLIAIVCLVILLSLFKGFYNHSTII</sequence>
<proteinExistence type="predicted"/>
<reference evidence="3 4" key="1">
    <citation type="journal article" date="2014" name="Genome Announc.">
        <title>Draft genome sequences of eight enterohepatic helicobacter species isolated from both laboratory and wild rodents.</title>
        <authorList>
            <person name="Sheh A."/>
            <person name="Shen Z."/>
            <person name="Fox J.G."/>
        </authorList>
    </citation>
    <scope>NUCLEOTIDE SEQUENCE [LARGE SCALE GENOMIC DNA]</scope>
    <source>
        <strain evidence="3 4">MIT 97-6194</strain>
    </source>
</reference>
<evidence type="ECO:0000313" key="4">
    <source>
        <dbReference type="Proteomes" id="UP000029714"/>
    </source>
</evidence>
<dbReference type="AlphaFoldDB" id="A0A347VQM0"/>
<comment type="caution">
    <text evidence="3">The sequence shown here is derived from an EMBL/GenBank/DDBJ whole genome shotgun (WGS) entry which is preliminary data.</text>
</comment>
<gene>
    <name evidence="2" type="ORF">DCO61_08850</name>
    <name evidence="3" type="ORF">LS64_008240</name>
</gene>
<protein>
    <submittedName>
        <fullName evidence="3">Uncharacterized protein</fullName>
    </submittedName>
</protein>